<dbReference type="InterPro" id="IPR029058">
    <property type="entry name" value="AB_hydrolase_fold"/>
</dbReference>
<reference evidence="11 12" key="1">
    <citation type="submission" date="2014-01" db="EMBL/GenBank/DDBJ databases">
        <title>Plasmidome dynamics in the species complex Clostridium novyi sensu lato converts strains of independent lineages into distinctly different pathogens.</title>
        <authorList>
            <person name="Skarin H."/>
            <person name="Segerman B."/>
        </authorList>
    </citation>
    <scope>NUCLEOTIDE SEQUENCE [LARGE SCALE GENOMIC DNA]</scope>
    <source>
        <strain evidence="11 12">DC5</strain>
    </source>
</reference>
<keyword evidence="6" id="KW-0378">Hydrolase</keyword>
<keyword evidence="8" id="KW-0443">Lipid metabolism</keyword>
<evidence type="ECO:0000256" key="6">
    <source>
        <dbReference type="ARBA" id="ARBA00022801"/>
    </source>
</evidence>
<evidence type="ECO:0000313" key="12">
    <source>
        <dbReference type="Proteomes" id="UP000030014"/>
    </source>
</evidence>
<evidence type="ECO:0000256" key="1">
    <source>
        <dbReference type="ARBA" id="ARBA00001024"/>
    </source>
</evidence>
<dbReference type="PANTHER" id="PTHR34043:SF3">
    <property type="entry name" value="ALPHA_BETA-HYDROLASES SUPERFAMILY PROTEIN"/>
    <property type="match status" value="1"/>
</dbReference>
<accession>A0A0A0IJY8</accession>
<protein>
    <recommendedName>
        <fullName evidence="3">triacylglycerol lipase</fullName>
        <ecNumber evidence="3">3.1.1.3</ecNumber>
    </recommendedName>
</protein>
<evidence type="ECO:0000313" key="11">
    <source>
        <dbReference type="EMBL" id="KGN01770.1"/>
    </source>
</evidence>
<name>A0A0A0IJY8_CLOBO</name>
<evidence type="ECO:0000259" key="10">
    <source>
        <dbReference type="Pfam" id="PF24708"/>
    </source>
</evidence>
<sequence length="432" mass="48985">MMRGSFDMRGFLKKLSSKLLIIPFLVMFLATPAFAKETKQYSKDVNNDYPIVLVHGFMGWGRDEVLGFKYWGGFNDIQQALRHKGFKVYTASVGPISSNWDRACELYAYIKGGRVDYGEAHSKKNGHLRYGKYYPGVYQEWGTKDNKGNIKKVHLLGHSMGGQTIRTLVQLLKEGSQEERNNTKRDTLSPLFKGDKSWVFSVTTVSTPHDGSSLGDKNNYYIDKYGQKIVCALASLTGNVKDFVYDFDIEQWGLKRKSNESIFSYSSRVWNSSIWNTKDISRWDLSPQGARELNRWVKAQPDVYYFSWTTKATRSLPITGNIVPDPIYMNPVLIPTATFIAHHTDRKGGINIDSKWFHNDGAVSVISANGPKLGSKDKIVEYDPKKSPKKGEWNHMGIIDKTDHMDIVGIGNLRDLTGFYSNIAKQLTTLQP</sequence>
<comment type="catalytic activity">
    <reaction evidence="1">
        <text>a triacylglycerol + H2O = a diacylglycerol + a fatty acid + H(+)</text>
        <dbReference type="Rhea" id="RHEA:12044"/>
        <dbReference type="ChEBI" id="CHEBI:15377"/>
        <dbReference type="ChEBI" id="CHEBI:15378"/>
        <dbReference type="ChEBI" id="CHEBI:17855"/>
        <dbReference type="ChEBI" id="CHEBI:18035"/>
        <dbReference type="ChEBI" id="CHEBI:28868"/>
        <dbReference type="EC" id="3.1.1.3"/>
    </reaction>
</comment>
<evidence type="ECO:0000256" key="8">
    <source>
        <dbReference type="ARBA" id="ARBA00023098"/>
    </source>
</evidence>
<dbReference type="PANTHER" id="PTHR34043">
    <property type="entry name" value="ALPHA/BETA-HYDROLASES SUPERFAMILY PROTEIN"/>
    <property type="match status" value="1"/>
</dbReference>
<dbReference type="Proteomes" id="UP000030014">
    <property type="component" value="Unassembled WGS sequence"/>
</dbReference>
<comment type="caution">
    <text evidence="11">The sequence shown here is derived from an EMBL/GenBank/DDBJ whole genome shotgun (WGS) entry which is preliminary data.</text>
</comment>
<comment type="subcellular location">
    <subcellularLocation>
        <location evidence="2">Secreted</location>
    </subcellularLocation>
</comment>
<evidence type="ECO:0000256" key="7">
    <source>
        <dbReference type="ARBA" id="ARBA00022963"/>
    </source>
</evidence>
<dbReference type="InterPro" id="IPR056304">
    <property type="entry name" value="Lip-like_C"/>
</dbReference>
<evidence type="ECO:0000256" key="5">
    <source>
        <dbReference type="ARBA" id="ARBA00022729"/>
    </source>
</evidence>
<proteinExistence type="predicted"/>
<dbReference type="GO" id="GO:0004806">
    <property type="term" value="F:triacylglycerol lipase activity"/>
    <property type="evidence" value="ECO:0007669"/>
    <property type="project" value="UniProtKB-EC"/>
</dbReference>
<dbReference type="AlphaFoldDB" id="A0A0A0IJY8"/>
<evidence type="ECO:0000256" key="2">
    <source>
        <dbReference type="ARBA" id="ARBA00004613"/>
    </source>
</evidence>
<dbReference type="Gene3D" id="3.40.50.1820">
    <property type="entry name" value="alpha/beta hydrolase"/>
    <property type="match status" value="1"/>
</dbReference>
<feature type="signal peptide" evidence="9">
    <location>
        <begin position="1"/>
        <end position="35"/>
    </location>
</feature>
<organism evidence="11 12">
    <name type="scientific">Clostridium botulinum C/D str. DC5</name>
    <dbReference type="NCBI Taxonomy" id="1443128"/>
    <lineage>
        <taxon>Bacteria</taxon>
        <taxon>Bacillati</taxon>
        <taxon>Bacillota</taxon>
        <taxon>Clostridia</taxon>
        <taxon>Eubacteriales</taxon>
        <taxon>Clostridiaceae</taxon>
        <taxon>Clostridium</taxon>
    </lineage>
</organism>
<dbReference type="SUPFAM" id="SSF53474">
    <property type="entry name" value="alpha/beta-Hydrolases"/>
    <property type="match status" value="1"/>
</dbReference>
<feature type="domain" description="Lipase-like C-terminal" evidence="10">
    <location>
        <begin position="47"/>
        <end position="413"/>
    </location>
</feature>
<keyword evidence="5 9" id="KW-0732">Signal</keyword>
<dbReference type="GO" id="GO:0016042">
    <property type="term" value="P:lipid catabolic process"/>
    <property type="evidence" value="ECO:0007669"/>
    <property type="project" value="UniProtKB-KW"/>
</dbReference>
<evidence type="ECO:0000256" key="9">
    <source>
        <dbReference type="SAM" id="SignalP"/>
    </source>
</evidence>
<evidence type="ECO:0000256" key="4">
    <source>
        <dbReference type="ARBA" id="ARBA00022525"/>
    </source>
</evidence>
<keyword evidence="7" id="KW-0442">Lipid degradation</keyword>
<evidence type="ECO:0000256" key="3">
    <source>
        <dbReference type="ARBA" id="ARBA00013279"/>
    </source>
</evidence>
<dbReference type="EMBL" id="JDRY01000002">
    <property type="protein sequence ID" value="KGN01770.1"/>
    <property type="molecule type" value="Genomic_DNA"/>
</dbReference>
<keyword evidence="4" id="KW-0964">Secreted</keyword>
<dbReference type="GO" id="GO:0005576">
    <property type="term" value="C:extracellular region"/>
    <property type="evidence" value="ECO:0007669"/>
    <property type="project" value="UniProtKB-SubCell"/>
</dbReference>
<dbReference type="Pfam" id="PF24708">
    <property type="entry name" value="Lip_C"/>
    <property type="match status" value="1"/>
</dbReference>
<feature type="chain" id="PRO_5001963730" description="triacylglycerol lipase" evidence="9">
    <location>
        <begin position="36"/>
        <end position="432"/>
    </location>
</feature>
<dbReference type="EC" id="3.1.1.3" evidence="3"/>
<gene>
    <name evidence="11" type="ORF">Z955_00920</name>
</gene>